<keyword evidence="1" id="KW-0812">Transmembrane</keyword>
<proteinExistence type="predicted"/>
<evidence type="ECO:0000313" key="4">
    <source>
        <dbReference type="Proteomes" id="UP000190460"/>
    </source>
</evidence>
<dbReference type="SUPFAM" id="SSF103481">
    <property type="entry name" value="Multidrug resistance efflux transporter EmrE"/>
    <property type="match status" value="2"/>
</dbReference>
<feature type="transmembrane region" description="Helical" evidence="1">
    <location>
        <begin position="225"/>
        <end position="243"/>
    </location>
</feature>
<keyword evidence="4" id="KW-1185">Reference proteome</keyword>
<dbReference type="STRING" id="92487.SAMN02745130_01740"/>
<sequence length="300" mass="33021">MTQAKGQAFGIQLMAFGVILLPAMDAAAKVMGDSIAAATIVLARFGFQSLFLLPFVWRDLYLPRGQELRLHLWRALGICVSTFCFFAAIQVMPQVDALAIFFTMPLLVTLLAPWMLGETIGWRRLSAVAVGMIGALIIIQPGQSSFGLVTVLPLIAALGFAFYLLFTRQLARTSSTQQGVAVFTMQFYSGVFGSLMIVLAIVLMQPFQHPAFEITWPEPWQWRQLILVGVLASIGHVVVTKAFQYADASVLAGFQYLELLSAAVLGWWLFGDLPTLNTWMGSAILVGSGLYIFHREKQAH</sequence>
<feature type="transmembrane region" description="Helical" evidence="1">
    <location>
        <begin position="146"/>
        <end position="166"/>
    </location>
</feature>
<dbReference type="Pfam" id="PF00892">
    <property type="entry name" value="EamA"/>
    <property type="match status" value="2"/>
</dbReference>
<feature type="transmembrane region" description="Helical" evidence="1">
    <location>
        <begin position="36"/>
        <end position="60"/>
    </location>
</feature>
<evidence type="ECO:0000259" key="2">
    <source>
        <dbReference type="Pfam" id="PF00892"/>
    </source>
</evidence>
<dbReference type="PANTHER" id="PTHR22911">
    <property type="entry name" value="ACYL-MALONYL CONDENSING ENZYME-RELATED"/>
    <property type="match status" value="1"/>
</dbReference>
<feature type="transmembrane region" description="Helical" evidence="1">
    <location>
        <begin position="276"/>
        <end position="293"/>
    </location>
</feature>
<keyword evidence="1" id="KW-0472">Membrane</keyword>
<evidence type="ECO:0000256" key="1">
    <source>
        <dbReference type="SAM" id="Phobius"/>
    </source>
</evidence>
<dbReference type="EMBL" id="FUYB01000006">
    <property type="protein sequence ID" value="SKA77144.1"/>
    <property type="molecule type" value="Genomic_DNA"/>
</dbReference>
<gene>
    <name evidence="3" type="ORF">SAMN02745130_01740</name>
</gene>
<dbReference type="PANTHER" id="PTHR22911:SF103">
    <property type="entry name" value="BLR2811 PROTEIN"/>
    <property type="match status" value="1"/>
</dbReference>
<dbReference type="GO" id="GO:0016020">
    <property type="term" value="C:membrane"/>
    <property type="evidence" value="ECO:0007669"/>
    <property type="project" value="InterPro"/>
</dbReference>
<feature type="transmembrane region" description="Helical" evidence="1">
    <location>
        <begin position="98"/>
        <end position="117"/>
    </location>
</feature>
<dbReference type="OrthoDB" id="6115788at2"/>
<feature type="transmembrane region" description="Helical" evidence="1">
    <location>
        <begin position="250"/>
        <end position="270"/>
    </location>
</feature>
<dbReference type="Proteomes" id="UP000190460">
    <property type="component" value="Unassembled WGS sequence"/>
</dbReference>
<name>A0A1T4WII0_9GAMM</name>
<organism evidence="3 4">
    <name type="scientific">Thiothrix eikelboomii</name>
    <dbReference type="NCBI Taxonomy" id="92487"/>
    <lineage>
        <taxon>Bacteria</taxon>
        <taxon>Pseudomonadati</taxon>
        <taxon>Pseudomonadota</taxon>
        <taxon>Gammaproteobacteria</taxon>
        <taxon>Thiotrichales</taxon>
        <taxon>Thiotrichaceae</taxon>
        <taxon>Thiothrix</taxon>
    </lineage>
</organism>
<protein>
    <submittedName>
        <fullName evidence="3">S-adenosylmethionine uptake transporter</fullName>
    </submittedName>
</protein>
<evidence type="ECO:0000313" key="3">
    <source>
        <dbReference type="EMBL" id="SKA77144.1"/>
    </source>
</evidence>
<dbReference type="AlphaFoldDB" id="A0A1T4WII0"/>
<keyword evidence="1" id="KW-1133">Transmembrane helix</keyword>
<feature type="transmembrane region" description="Helical" evidence="1">
    <location>
        <begin position="72"/>
        <end position="92"/>
    </location>
</feature>
<accession>A0A1T4WII0</accession>
<reference evidence="3 4" key="1">
    <citation type="submission" date="2017-02" db="EMBL/GenBank/DDBJ databases">
        <authorList>
            <person name="Peterson S.W."/>
        </authorList>
    </citation>
    <scope>NUCLEOTIDE SEQUENCE [LARGE SCALE GENOMIC DNA]</scope>
    <source>
        <strain evidence="3 4">ATCC 49788</strain>
    </source>
</reference>
<feature type="transmembrane region" description="Helical" evidence="1">
    <location>
        <begin position="187"/>
        <end position="205"/>
    </location>
</feature>
<feature type="domain" description="EamA" evidence="2">
    <location>
        <begin position="9"/>
        <end position="139"/>
    </location>
</feature>
<dbReference type="InterPro" id="IPR000620">
    <property type="entry name" value="EamA_dom"/>
</dbReference>
<dbReference type="RefSeq" id="WP_078922208.1">
    <property type="nucleotide sequence ID" value="NZ_FUYB01000006.1"/>
</dbReference>
<feature type="transmembrane region" description="Helical" evidence="1">
    <location>
        <begin position="124"/>
        <end position="140"/>
    </location>
</feature>
<dbReference type="InterPro" id="IPR037185">
    <property type="entry name" value="EmrE-like"/>
</dbReference>
<feature type="domain" description="EamA" evidence="2">
    <location>
        <begin position="153"/>
        <end position="288"/>
    </location>
</feature>